<dbReference type="PANTHER" id="PTHR19422">
    <property type="entry name" value="GAG RETROVIRAL POLYPROTEIN"/>
    <property type="match status" value="1"/>
</dbReference>
<dbReference type="Pfam" id="PF00692">
    <property type="entry name" value="dUTPase"/>
    <property type="match status" value="1"/>
</dbReference>
<dbReference type="InterPro" id="IPR033704">
    <property type="entry name" value="dUTPase_trimeric"/>
</dbReference>
<keyword evidence="3" id="KW-0378">Hydrolase</keyword>
<dbReference type="PANTHER" id="PTHR19422:SF123">
    <property type="entry name" value="RT1 CLASS I, LOCUS CE15"/>
    <property type="match status" value="1"/>
</dbReference>
<accession>A0A091S4Z8</accession>
<dbReference type="CDD" id="cd07557">
    <property type="entry name" value="trimeric_dUTPase"/>
    <property type="match status" value="1"/>
</dbReference>
<dbReference type="InterPro" id="IPR001995">
    <property type="entry name" value="Peptidase_A2_cat"/>
</dbReference>
<keyword evidence="2" id="KW-0064">Aspartyl protease</keyword>
<feature type="domain" description="Peptidase A2" evidence="4">
    <location>
        <begin position="145"/>
        <end position="159"/>
    </location>
</feature>
<dbReference type="PROSITE" id="PS50175">
    <property type="entry name" value="ASP_PROT_RETROV"/>
    <property type="match status" value="1"/>
</dbReference>
<dbReference type="EMBL" id="KK714639">
    <property type="protein sequence ID" value="KFQ35595.1"/>
    <property type="molecule type" value="Genomic_DNA"/>
</dbReference>
<evidence type="ECO:0000313" key="6">
    <source>
        <dbReference type="Proteomes" id="UP000052967"/>
    </source>
</evidence>
<proteinExistence type="predicted"/>
<evidence type="ECO:0000256" key="1">
    <source>
        <dbReference type="ARBA" id="ARBA00022670"/>
    </source>
</evidence>
<dbReference type="SUPFAM" id="SSF51283">
    <property type="entry name" value="dUTPase-like"/>
    <property type="match status" value="1"/>
</dbReference>
<dbReference type="Gene3D" id="2.70.40.10">
    <property type="match status" value="1"/>
</dbReference>
<feature type="non-terminal residue" evidence="5">
    <location>
        <position position="1"/>
    </location>
</feature>
<reference evidence="5 6" key="1">
    <citation type="submission" date="2014-04" db="EMBL/GenBank/DDBJ databases">
        <title>Genome evolution of avian class.</title>
        <authorList>
            <person name="Zhang G."/>
            <person name="Li C."/>
        </authorList>
    </citation>
    <scope>NUCLEOTIDE SEQUENCE [LARGE SCALE GENOMIC DNA]</scope>
    <source>
        <strain evidence="5">BGI_N331</strain>
    </source>
</reference>
<evidence type="ECO:0000259" key="4">
    <source>
        <dbReference type="PROSITE" id="PS50175"/>
    </source>
</evidence>
<dbReference type="InterPro" id="IPR029054">
    <property type="entry name" value="dUTPase-like"/>
</dbReference>
<organism evidence="5 6">
    <name type="scientific">Merops nubicus</name>
    <name type="common">Northern carmine bee-eater</name>
    <dbReference type="NCBI Taxonomy" id="57421"/>
    <lineage>
        <taxon>Eukaryota</taxon>
        <taxon>Metazoa</taxon>
        <taxon>Chordata</taxon>
        <taxon>Craniata</taxon>
        <taxon>Vertebrata</taxon>
        <taxon>Euteleostomi</taxon>
        <taxon>Archelosauria</taxon>
        <taxon>Archosauria</taxon>
        <taxon>Dinosauria</taxon>
        <taxon>Saurischia</taxon>
        <taxon>Theropoda</taxon>
        <taxon>Coelurosauria</taxon>
        <taxon>Aves</taxon>
        <taxon>Neognathae</taxon>
        <taxon>Neoaves</taxon>
        <taxon>Telluraves</taxon>
        <taxon>Coraciimorphae</taxon>
        <taxon>Coraciiformes</taxon>
        <taxon>Meropidae</taxon>
        <taxon>Merops</taxon>
    </lineage>
</organism>
<dbReference type="AlphaFoldDB" id="A0A091S4Z8"/>
<dbReference type="PROSITE" id="PS00141">
    <property type="entry name" value="ASP_PROTEASE"/>
    <property type="match status" value="1"/>
</dbReference>
<gene>
    <name evidence="5" type="ORF">N331_03313</name>
</gene>
<dbReference type="InterPro" id="IPR001969">
    <property type="entry name" value="Aspartic_peptidase_AS"/>
</dbReference>
<sequence length="159" mass="16865">GSLGFDLAAAVDVTIVDQRVDKIPTGVWGPIIGEHSGIGALLVGRSSTGLAGLMVLPGVIDADYKEEIQIMAYALMPPITVTKGTRVAQLVLIQQIQVEGKQNTAVRQDKGFGSSGQTVVSLVQQMRHRPMISASLRYHVDAIRLTMIADTGADVTIIS</sequence>
<dbReference type="InterPro" id="IPR051592">
    <property type="entry name" value="HERV-K_Pro_peptidase_A2"/>
</dbReference>
<protein>
    <recommendedName>
        <fullName evidence="4">Peptidase A2 domain-containing protein</fullName>
    </recommendedName>
</protein>
<dbReference type="InterPro" id="IPR036157">
    <property type="entry name" value="dUTPase-like_sf"/>
</dbReference>
<keyword evidence="1" id="KW-0645">Protease</keyword>
<dbReference type="Proteomes" id="UP000052967">
    <property type="component" value="Unassembled WGS sequence"/>
</dbReference>
<keyword evidence="6" id="KW-1185">Reference proteome</keyword>
<evidence type="ECO:0000256" key="2">
    <source>
        <dbReference type="ARBA" id="ARBA00022750"/>
    </source>
</evidence>
<feature type="non-terminal residue" evidence="5">
    <location>
        <position position="159"/>
    </location>
</feature>
<dbReference type="GO" id="GO:0004190">
    <property type="term" value="F:aspartic-type endopeptidase activity"/>
    <property type="evidence" value="ECO:0007669"/>
    <property type="project" value="UniProtKB-KW"/>
</dbReference>
<evidence type="ECO:0000256" key="3">
    <source>
        <dbReference type="ARBA" id="ARBA00022801"/>
    </source>
</evidence>
<evidence type="ECO:0000313" key="5">
    <source>
        <dbReference type="EMBL" id="KFQ35595.1"/>
    </source>
</evidence>
<name>A0A091S4Z8_MERNU</name>
<dbReference type="GO" id="GO:0006508">
    <property type="term" value="P:proteolysis"/>
    <property type="evidence" value="ECO:0007669"/>
    <property type="project" value="UniProtKB-KW"/>
</dbReference>